<dbReference type="GO" id="GO:0004497">
    <property type="term" value="F:monooxygenase activity"/>
    <property type="evidence" value="ECO:0007669"/>
    <property type="project" value="UniProtKB-KW"/>
</dbReference>
<protein>
    <recommendedName>
        <fullName evidence="6">Cytochrome P450</fullName>
    </recommendedName>
</protein>
<dbReference type="Gene3D" id="1.10.630.10">
    <property type="entry name" value="Cytochrome P450"/>
    <property type="match status" value="1"/>
</dbReference>
<dbReference type="GO" id="GO:0005506">
    <property type="term" value="F:iron ion binding"/>
    <property type="evidence" value="ECO:0007669"/>
    <property type="project" value="InterPro"/>
</dbReference>
<evidence type="ECO:0000256" key="4">
    <source>
        <dbReference type="RuleBase" id="RU000461"/>
    </source>
</evidence>
<dbReference type="InterPro" id="IPR001128">
    <property type="entry name" value="Cyt_P450"/>
</dbReference>
<feature type="binding site" description="axial binding residue" evidence="3">
    <location>
        <position position="489"/>
    </location>
    <ligand>
        <name>heme</name>
        <dbReference type="ChEBI" id="CHEBI:30413"/>
    </ligand>
    <ligandPart>
        <name>Fe</name>
        <dbReference type="ChEBI" id="CHEBI:18248"/>
    </ligandPart>
</feature>
<name>A0A7S2QU75_9CHLO</name>
<gene>
    <name evidence="5" type="ORF">CCHL1392_LOCUS333</name>
</gene>
<dbReference type="GO" id="GO:0016705">
    <property type="term" value="F:oxidoreductase activity, acting on paired donors, with incorporation or reduction of molecular oxygen"/>
    <property type="evidence" value="ECO:0007669"/>
    <property type="project" value="InterPro"/>
</dbReference>
<keyword evidence="4" id="KW-0503">Monooxygenase</keyword>
<dbReference type="PROSITE" id="PS00086">
    <property type="entry name" value="CYTOCHROME_P450"/>
    <property type="match status" value="1"/>
</dbReference>
<dbReference type="Pfam" id="PF00067">
    <property type="entry name" value="p450"/>
    <property type="match status" value="2"/>
</dbReference>
<sequence length="542" mass="59974">MIHNGVKKSCVLSRVPVPRAVRQGAVRILNQQSVSGGSAPGKRELVKSSASATSTNAVLRVKTVDTGNSQSPLPPGPSFFTPFLGETLEYGDKGPLRFGLERYAKYGPVFKTNLWGGDLYMVCTMDLFKAIMAEDTKLVNFSVAGTFGKLQGDFVTKILSNKDGARMPFRRSLLIAVTNEALAGYMPSISKIALSNLDALARQDKWELNQETRKWGMEFANSLLAGLSDLTEADAKKLRDDLALFFDGLFTFDVDLPGTPLRKAFDARQRLLDRITLSITNQRDEMLKEVEKPLPGQPKVRKNMLGYLIDQQLAAGETVDVDFLSGLALGVLQAGTDTSSSGFNGLMAILGQMPEVLHKIREEQEAVVAQYGPEYSKQALDASRYLDACVREALRINSPGQAQFRSVEREFEVGGFRFPVGSSLFLNTLTAHALELDPDWPAGAAPGQMRPSHMDLYQIQKCFKPERWLDPNPDNRPSLLTFGHGPHTCLGMALYILEAKTLVAAMARQYDLQLLTPEIEWQEFPATRPKHDVFMRLVPRRG</sequence>
<dbReference type="PANTHER" id="PTHR24286">
    <property type="entry name" value="CYTOCHROME P450 26"/>
    <property type="match status" value="1"/>
</dbReference>
<dbReference type="InterPro" id="IPR017972">
    <property type="entry name" value="Cyt_P450_CS"/>
</dbReference>
<dbReference type="GO" id="GO:0016125">
    <property type="term" value="P:sterol metabolic process"/>
    <property type="evidence" value="ECO:0007669"/>
    <property type="project" value="TreeGrafter"/>
</dbReference>
<comment type="similarity">
    <text evidence="4">Belongs to the cytochrome P450 family.</text>
</comment>
<dbReference type="InterPro" id="IPR036396">
    <property type="entry name" value="Cyt_P450_sf"/>
</dbReference>
<accession>A0A7S2QU75</accession>
<comment type="cofactor">
    <cofactor evidence="3">
        <name>heme</name>
        <dbReference type="ChEBI" id="CHEBI:30413"/>
    </cofactor>
</comment>
<keyword evidence="1 3" id="KW-0479">Metal-binding</keyword>
<keyword evidence="2 3" id="KW-0408">Iron</keyword>
<dbReference type="InterPro" id="IPR002401">
    <property type="entry name" value="Cyt_P450_E_grp-I"/>
</dbReference>
<dbReference type="EMBL" id="HBHD01000609">
    <property type="protein sequence ID" value="CAD9651232.1"/>
    <property type="molecule type" value="Transcribed_RNA"/>
</dbReference>
<dbReference type="AlphaFoldDB" id="A0A7S2QU75"/>
<reference evidence="5" key="1">
    <citation type="submission" date="2021-01" db="EMBL/GenBank/DDBJ databases">
        <authorList>
            <person name="Corre E."/>
            <person name="Pelletier E."/>
            <person name="Niang G."/>
            <person name="Scheremetjew M."/>
            <person name="Finn R."/>
            <person name="Kale V."/>
            <person name="Holt S."/>
            <person name="Cochrane G."/>
            <person name="Meng A."/>
            <person name="Brown T."/>
            <person name="Cohen L."/>
        </authorList>
    </citation>
    <scope>NUCLEOTIDE SEQUENCE</scope>
    <source>
        <strain evidence="5">SAG 11-48b</strain>
    </source>
</reference>
<dbReference type="PANTHER" id="PTHR24286:SF380">
    <property type="entry name" value="PH DOMAIN-CONTAINING PROTEIN"/>
    <property type="match status" value="1"/>
</dbReference>
<evidence type="ECO:0000256" key="2">
    <source>
        <dbReference type="ARBA" id="ARBA00023004"/>
    </source>
</evidence>
<evidence type="ECO:0008006" key="6">
    <source>
        <dbReference type="Google" id="ProtNLM"/>
    </source>
</evidence>
<dbReference type="GO" id="GO:0020037">
    <property type="term" value="F:heme binding"/>
    <property type="evidence" value="ECO:0007669"/>
    <property type="project" value="InterPro"/>
</dbReference>
<keyword evidence="3 4" id="KW-0349">Heme</keyword>
<evidence type="ECO:0000256" key="3">
    <source>
        <dbReference type="PIRSR" id="PIRSR602401-1"/>
    </source>
</evidence>
<keyword evidence="4" id="KW-0560">Oxidoreductase</keyword>
<proteinExistence type="inferred from homology"/>
<evidence type="ECO:0000256" key="1">
    <source>
        <dbReference type="ARBA" id="ARBA00022723"/>
    </source>
</evidence>
<evidence type="ECO:0000313" key="5">
    <source>
        <dbReference type="EMBL" id="CAD9651232.1"/>
    </source>
</evidence>
<organism evidence="5">
    <name type="scientific">Chlamydomonas chlamydogama</name>
    <dbReference type="NCBI Taxonomy" id="225041"/>
    <lineage>
        <taxon>Eukaryota</taxon>
        <taxon>Viridiplantae</taxon>
        <taxon>Chlorophyta</taxon>
        <taxon>core chlorophytes</taxon>
        <taxon>Chlorophyceae</taxon>
        <taxon>CS clade</taxon>
        <taxon>Chlamydomonadales</taxon>
        <taxon>Chlamydomonadaceae</taxon>
        <taxon>Chlamydomonas</taxon>
    </lineage>
</organism>
<dbReference type="PRINTS" id="PR00463">
    <property type="entry name" value="EP450I"/>
</dbReference>
<dbReference type="SUPFAM" id="SSF48264">
    <property type="entry name" value="Cytochrome P450"/>
    <property type="match status" value="1"/>
</dbReference>